<proteinExistence type="inferred from homology"/>
<evidence type="ECO:0000313" key="9">
    <source>
        <dbReference type="Proteomes" id="UP000243884"/>
    </source>
</evidence>
<name>A0A1W1YCJ7_9LACT</name>
<dbReference type="Proteomes" id="UP000243884">
    <property type="component" value="Unassembled WGS sequence"/>
</dbReference>
<evidence type="ECO:0000256" key="4">
    <source>
        <dbReference type="ARBA" id="ARBA00048244"/>
    </source>
</evidence>
<dbReference type="FunFam" id="3.10.20.30:FF:000002">
    <property type="entry name" value="GTP pyrophosphokinase (RelA/SpoT)"/>
    <property type="match status" value="1"/>
</dbReference>
<dbReference type="InterPro" id="IPR007685">
    <property type="entry name" value="RelA_SpoT"/>
</dbReference>
<dbReference type="CDD" id="cd04876">
    <property type="entry name" value="ACT_RelA-SpoT"/>
    <property type="match status" value="1"/>
</dbReference>
<keyword evidence="8" id="KW-0808">Transferase</keyword>
<dbReference type="InterPro" id="IPR045865">
    <property type="entry name" value="ACT-like_dom_sf"/>
</dbReference>
<dbReference type="GO" id="GO:0005525">
    <property type="term" value="F:GTP binding"/>
    <property type="evidence" value="ECO:0007669"/>
    <property type="project" value="UniProtKB-KW"/>
</dbReference>
<dbReference type="GO" id="GO:0016301">
    <property type="term" value="F:kinase activity"/>
    <property type="evidence" value="ECO:0007669"/>
    <property type="project" value="UniProtKB-KW"/>
</dbReference>
<keyword evidence="8" id="KW-0418">Kinase</keyword>
<dbReference type="Gene3D" id="3.10.20.30">
    <property type="match status" value="1"/>
</dbReference>
<dbReference type="Gene3D" id="3.30.70.260">
    <property type="match status" value="1"/>
</dbReference>
<evidence type="ECO:0000256" key="2">
    <source>
        <dbReference type="ARBA" id="ARBA00013251"/>
    </source>
</evidence>
<keyword evidence="9" id="KW-1185">Reference proteome</keyword>
<evidence type="ECO:0000256" key="5">
    <source>
        <dbReference type="RuleBase" id="RU003847"/>
    </source>
</evidence>
<dbReference type="RefSeq" id="WP_084098319.1">
    <property type="nucleotide sequence ID" value="NZ_FWXK01000002.1"/>
</dbReference>
<dbReference type="NCBIfam" id="TIGR00691">
    <property type="entry name" value="spoT_relA"/>
    <property type="match status" value="1"/>
</dbReference>
<dbReference type="InterPro" id="IPR012676">
    <property type="entry name" value="TGS-like"/>
</dbReference>
<dbReference type="InterPro" id="IPR004811">
    <property type="entry name" value="RelA/Spo_fam"/>
</dbReference>
<dbReference type="SUPFAM" id="SSF81271">
    <property type="entry name" value="TGS-like"/>
    <property type="match status" value="1"/>
</dbReference>
<dbReference type="GO" id="GO:0005886">
    <property type="term" value="C:plasma membrane"/>
    <property type="evidence" value="ECO:0007669"/>
    <property type="project" value="TreeGrafter"/>
</dbReference>
<dbReference type="InterPro" id="IPR043519">
    <property type="entry name" value="NT_sf"/>
</dbReference>
<dbReference type="CDD" id="cd00077">
    <property type="entry name" value="HDc"/>
    <property type="match status" value="1"/>
</dbReference>
<evidence type="ECO:0000256" key="3">
    <source>
        <dbReference type="ARBA" id="ARBA00023134"/>
    </source>
</evidence>
<dbReference type="CDD" id="cd01668">
    <property type="entry name" value="TGS_RSH"/>
    <property type="match status" value="1"/>
</dbReference>
<gene>
    <name evidence="8" type="ORF">SAMN04487984_0570</name>
</gene>
<comment type="function">
    <text evidence="5">In eubacteria ppGpp (guanosine 3'-diphosphate 5'-diphosphate) is a mediator of the stringent response that coordinates a variety of cellular activities in response to changes in nutritional abundance.</text>
</comment>
<reference evidence="9" key="1">
    <citation type="submission" date="2017-04" db="EMBL/GenBank/DDBJ databases">
        <authorList>
            <person name="Varghese N."/>
            <person name="Submissions S."/>
        </authorList>
    </citation>
    <scope>NUCLEOTIDE SEQUENCE [LARGE SCALE GENOMIC DNA]</scope>
    <source>
        <strain evidence="9">DSM 21500</strain>
    </source>
</reference>
<dbReference type="InterPro" id="IPR012675">
    <property type="entry name" value="Beta-grasp_dom_sf"/>
</dbReference>
<dbReference type="PANTHER" id="PTHR21262">
    <property type="entry name" value="GUANOSINE-3',5'-BIS DIPHOSPHATE 3'-PYROPHOSPHOHYDROLASE"/>
    <property type="match status" value="1"/>
</dbReference>
<dbReference type="InterPro" id="IPR003607">
    <property type="entry name" value="HD/PDEase_dom"/>
</dbReference>
<dbReference type="InterPro" id="IPR004095">
    <property type="entry name" value="TGS"/>
</dbReference>
<dbReference type="GO" id="GO:0015970">
    <property type="term" value="P:guanosine tetraphosphate biosynthetic process"/>
    <property type="evidence" value="ECO:0007669"/>
    <property type="project" value="UniProtKB-UniPathway"/>
</dbReference>
<dbReference type="Pfam" id="PF13291">
    <property type="entry name" value="ACT_4"/>
    <property type="match status" value="1"/>
</dbReference>
<sequence length="747" mass="85632">MPSNKNYTKQDVLKMCEEYMAEEKLAIVIKASDFAERAHRDQMRKSGEPYFMHPVQVAGILAELQMDSDTVSTGFLHDVVEDTGISLDDIAYHFSPTIAQLVDGVTKLGKFSFKSHEEQLAENHRKMLLAMANDLRVIMVKLADRLHNMRTLKYHRKEKQISISRETMEIYAPLADRLGISQIKWELEDISLRYLDPEAYYSIVQLIDSKRNERDRIIQKTIEQLEAHVSDVVTGEFEIYGRPKHIYSIYRKMKDQNKDFSQIYDLLAIRVVVDSIKDCYAVLGIIHTNWKPLPGRFKDYIAMPKANLYQSLHTTILGDFGMPVEIQIRTFEMHEIAEYGVAAHWAYKMGETEKVSDNPLQPQLDWFNQIEELQNESNDATDFMQSVKEDIFKDKVYVFTPRGDVTELPYGSVPLDFAYSIHSEVGNKTIGAKVNGRIEPLNYQLKTGDIVEILTSKNSAGPSRDWVNLVTTSRARNKIKRFFKLQDRDENIEKGRQMVETAVHDLGFSFKELYTKETERHLLERFNFASTEDLFAAVGFGELSTTAVANRMTDKVRRKKAEEQKKVPIEETLKEKSEETEKVKSQNQKMTVRHKNGVVVEGADNLLIRLAHCCNPVPGDDIVGYITKGRGISIHRRDCNNVKKTDDSASRLIDVEWEDTAASDPDVNYDVEIELIAFERSGLLNEVLQVITPLTKQISTINGNVSHDSSTVKIKLKLLIQNISQLDKIIDKIKNIPDVYEVYRTLS</sequence>
<organism evidence="8 9">
    <name type="scientific">Aerococcus suis</name>
    <dbReference type="NCBI Taxonomy" id="371602"/>
    <lineage>
        <taxon>Bacteria</taxon>
        <taxon>Bacillati</taxon>
        <taxon>Bacillota</taxon>
        <taxon>Bacilli</taxon>
        <taxon>Lactobacillales</taxon>
        <taxon>Aerococcaceae</taxon>
        <taxon>Aerococcus</taxon>
    </lineage>
</organism>
<dbReference type="STRING" id="371602.SAMN04487984_0570"/>
<dbReference type="Pfam" id="PF02824">
    <property type="entry name" value="TGS"/>
    <property type="match status" value="1"/>
</dbReference>
<dbReference type="EMBL" id="FWXK01000002">
    <property type="protein sequence ID" value="SMC33876.1"/>
    <property type="molecule type" value="Genomic_DNA"/>
</dbReference>
<dbReference type="GO" id="GO:0008728">
    <property type="term" value="F:GTP diphosphokinase activity"/>
    <property type="evidence" value="ECO:0007669"/>
    <property type="project" value="UniProtKB-EC"/>
</dbReference>
<keyword evidence="3" id="KW-0342">GTP-binding</keyword>
<keyword evidence="3" id="KW-0547">Nucleotide-binding</keyword>
<comment type="pathway">
    <text evidence="1">Purine metabolism; ppGpp biosynthesis; ppGpp from GTP: step 1/2.</text>
</comment>
<dbReference type="PANTHER" id="PTHR21262:SF31">
    <property type="entry name" value="GTP PYROPHOSPHOKINASE"/>
    <property type="match status" value="1"/>
</dbReference>
<evidence type="ECO:0000313" key="8">
    <source>
        <dbReference type="EMBL" id="SMC33876.1"/>
    </source>
</evidence>
<evidence type="ECO:0000259" key="7">
    <source>
        <dbReference type="PROSITE" id="PS51880"/>
    </source>
</evidence>
<evidence type="ECO:0000259" key="6">
    <source>
        <dbReference type="PROSITE" id="PS51831"/>
    </source>
</evidence>
<dbReference type="InterPro" id="IPR006674">
    <property type="entry name" value="HD_domain"/>
</dbReference>
<comment type="catalytic activity">
    <reaction evidence="4">
        <text>GTP + ATP = guanosine 3'-diphosphate 5'-triphosphate + AMP</text>
        <dbReference type="Rhea" id="RHEA:22088"/>
        <dbReference type="ChEBI" id="CHEBI:30616"/>
        <dbReference type="ChEBI" id="CHEBI:37565"/>
        <dbReference type="ChEBI" id="CHEBI:142410"/>
        <dbReference type="ChEBI" id="CHEBI:456215"/>
        <dbReference type="EC" id="2.7.6.5"/>
    </reaction>
</comment>
<dbReference type="UniPathway" id="UPA00908">
    <property type="reaction ID" value="UER00884"/>
</dbReference>
<dbReference type="EC" id="2.7.6.5" evidence="2"/>
<dbReference type="InterPro" id="IPR045600">
    <property type="entry name" value="RelA/SpoT_AH_RIS"/>
</dbReference>
<evidence type="ECO:0000256" key="1">
    <source>
        <dbReference type="ARBA" id="ARBA00004976"/>
    </source>
</evidence>
<dbReference type="SUPFAM" id="SSF109604">
    <property type="entry name" value="HD-domain/PDEase-like"/>
    <property type="match status" value="1"/>
</dbReference>
<dbReference type="InterPro" id="IPR002912">
    <property type="entry name" value="ACT_dom"/>
</dbReference>
<dbReference type="InterPro" id="IPR033655">
    <property type="entry name" value="TGS_RelA/SpoT"/>
</dbReference>
<dbReference type="SUPFAM" id="SSF55021">
    <property type="entry name" value="ACT-like"/>
    <property type="match status" value="1"/>
</dbReference>
<dbReference type="SMART" id="SM00471">
    <property type="entry name" value="HDc"/>
    <property type="match status" value="1"/>
</dbReference>
<dbReference type="FunFam" id="1.10.3210.10:FF:000001">
    <property type="entry name" value="GTP pyrophosphokinase RelA"/>
    <property type="match status" value="1"/>
</dbReference>
<dbReference type="PROSITE" id="PS51880">
    <property type="entry name" value="TGS"/>
    <property type="match status" value="1"/>
</dbReference>
<comment type="similarity">
    <text evidence="5">Belongs to the relA/spoT family.</text>
</comment>
<dbReference type="Pfam" id="PF13328">
    <property type="entry name" value="HD_4"/>
    <property type="match status" value="1"/>
</dbReference>
<dbReference type="Gene3D" id="1.10.3210.10">
    <property type="entry name" value="Hypothetical protein af1432"/>
    <property type="match status" value="1"/>
</dbReference>
<dbReference type="FunFam" id="3.30.460.10:FF:000001">
    <property type="entry name" value="GTP pyrophosphokinase RelA"/>
    <property type="match status" value="1"/>
</dbReference>
<dbReference type="AlphaFoldDB" id="A0A1W1YCJ7"/>
<dbReference type="SMART" id="SM00954">
    <property type="entry name" value="RelA_SpoT"/>
    <property type="match status" value="1"/>
</dbReference>
<dbReference type="PROSITE" id="PS51831">
    <property type="entry name" value="HD"/>
    <property type="match status" value="1"/>
</dbReference>
<feature type="domain" description="TGS" evidence="7">
    <location>
        <begin position="394"/>
        <end position="455"/>
    </location>
</feature>
<protein>
    <recommendedName>
        <fullName evidence="2">GTP diphosphokinase</fullName>
        <ecNumber evidence="2">2.7.6.5</ecNumber>
    </recommendedName>
</protein>
<feature type="domain" description="HD" evidence="6">
    <location>
        <begin position="50"/>
        <end position="149"/>
    </location>
</feature>
<accession>A0A1W1YCJ7</accession>
<dbReference type="Pfam" id="PF04607">
    <property type="entry name" value="RelA_SpoT"/>
    <property type="match status" value="1"/>
</dbReference>
<dbReference type="SUPFAM" id="SSF81301">
    <property type="entry name" value="Nucleotidyltransferase"/>
    <property type="match status" value="1"/>
</dbReference>
<dbReference type="CDD" id="cd05399">
    <property type="entry name" value="NT_Rel-Spo_like"/>
    <property type="match status" value="1"/>
</dbReference>
<dbReference type="Pfam" id="PF19296">
    <property type="entry name" value="RelA_AH_RIS"/>
    <property type="match status" value="1"/>
</dbReference>
<dbReference type="Gene3D" id="3.30.460.10">
    <property type="entry name" value="Beta Polymerase, domain 2"/>
    <property type="match status" value="1"/>
</dbReference>
<dbReference type="OrthoDB" id="9805041at2"/>